<dbReference type="Gene3D" id="3.20.20.40">
    <property type="entry name" value="1, 4-beta cellobiohydrolase"/>
    <property type="match status" value="1"/>
</dbReference>
<evidence type="ECO:0000256" key="1">
    <source>
        <dbReference type="RuleBase" id="RU361186"/>
    </source>
</evidence>
<feature type="region of interest" description="Disordered" evidence="2">
    <location>
        <begin position="107"/>
        <end position="143"/>
    </location>
</feature>
<keyword evidence="1" id="KW-0624">Polysaccharide degradation</keyword>
<keyword evidence="1" id="KW-0326">Glycosidase</keyword>
<dbReference type="InterPro" id="IPR036434">
    <property type="entry name" value="Beta_cellobiohydrolase_sf"/>
</dbReference>
<dbReference type="GO" id="GO:0030245">
    <property type="term" value="P:cellulose catabolic process"/>
    <property type="evidence" value="ECO:0007669"/>
    <property type="project" value="UniProtKB-KW"/>
</dbReference>
<feature type="compositionally biased region" description="Basic residues" evidence="2">
    <location>
        <begin position="107"/>
        <end position="119"/>
    </location>
</feature>
<dbReference type="EMBL" id="SDPP02000006">
    <property type="protein sequence ID" value="KAA1372962.1"/>
    <property type="molecule type" value="Genomic_DNA"/>
</dbReference>
<keyword evidence="1" id="KW-0119">Carbohydrate metabolism</keyword>
<feature type="region of interest" description="Disordered" evidence="2">
    <location>
        <begin position="38"/>
        <end position="71"/>
    </location>
</feature>
<reference evidence="3" key="1">
    <citation type="submission" date="2019-09" db="EMBL/GenBank/DDBJ databases">
        <authorList>
            <person name="Li J."/>
        </authorList>
    </citation>
    <scope>NUCLEOTIDE SEQUENCE [LARGE SCALE GENOMIC DNA]</scope>
    <source>
        <strain evidence="3">NRBC 14897</strain>
    </source>
</reference>
<evidence type="ECO:0000256" key="2">
    <source>
        <dbReference type="SAM" id="MobiDB-lite"/>
    </source>
</evidence>
<organism evidence="3 4">
    <name type="scientific">Aeromicrobium fastidiosum</name>
    <dbReference type="NCBI Taxonomy" id="52699"/>
    <lineage>
        <taxon>Bacteria</taxon>
        <taxon>Bacillati</taxon>
        <taxon>Actinomycetota</taxon>
        <taxon>Actinomycetes</taxon>
        <taxon>Propionibacteriales</taxon>
        <taxon>Nocardioidaceae</taxon>
        <taxon>Aeromicrobium</taxon>
    </lineage>
</organism>
<proteinExistence type="inferred from homology"/>
<dbReference type="InterPro" id="IPR016288">
    <property type="entry name" value="Beta_cellobiohydrolase"/>
</dbReference>
<gene>
    <name evidence="3" type="ORF">ESP62_017865</name>
</gene>
<dbReference type="EC" id="3.2.1.-" evidence="1"/>
<protein>
    <recommendedName>
        <fullName evidence="1">Glucanase</fullName>
        <ecNumber evidence="1">3.2.1.-</ecNumber>
    </recommendedName>
</protein>
<dbReference type="Pfam" id="PF01341">
    <property type="entry name" value="Glyco_hydro_6"/>
    <property type="match status" value="1"/>
</dbReference>
<evidence type="ECO:0000313" key="4">
    <source>
        <dbReference type="Proteomes" id="UP001515100"/>
    </source>
</evidence>
<keyword evidence="4" id="KW-1185">Reference proteome</keyword>
<sequence length="499" mass="53825">MAMPPRLSADSGAGPIVRTLRGRASLIDTAPLRLPTYHGGHASGSCTTGGAHRRDAAGRGPHRRAESAAREDRAACRRRVGGPHRTRADVPHRRRDVDRRVLVHGARRARGTARGRRRVVGGSRPAAHRLVRSGRRRRARERADRGRIRLRGMGRPACRRHAPAPPVGPVDGRCMRRALATAVVVLGLVGLTHDGWQQTTQVRDVALGNGLLSGPSEAKAWVDRQGGGTDPAVVRRIAEQPDAFWLVGSDGDAGALELIDLARQQDRTVQLVLYDVPRRDDGLSGAQGAADLEAYAAWVDQVSAAIGDTRAVVVVEPDALWFVDRQTPDGAARTERIESLRYAVRTLGERNPRTRVYVEAGTSSGSVETDRMADLLAEVGVSDDVGFAVNVSSYAPDAEINAYAQEIRARLVAAHGLRDPRYVVDTGRNGNPDWDFEWCNPSGRQLGHEPGPVGDDAGLDLNLWIKAPATSDGDCGVGRGTYGGEFMPDEAIRMSHGRS</sequence>
<keyword evidence="1 3" id="KW-0378">Hydrolase</keyword>
<dbReference type="AlphaFoldDB" id="A0A641AJP7"/>
<evidence type="ECO:0000313" key="3">
    <source>
        <dbReference type="EMBL" id="KAA1372962.1"/>
    </source>
</evidence>
<name>A0A641AJP7_9ACTN</name>
<accession>A0A641AJP7</accession>
<dbReference type="PANTHER" id="PTHR34876">
    <property type="match status" value="1"/>
</dbReference>
<dbReference type="PRINTS" id="PR00733">
    <property type="entry name" value="GLHYDRLASE6"/>
</dbReference>
<dbReference type="SUPFAM" id="SSF51989">
    <property type="entry name" value="Glycosyl hydrolases family 6, cellulases"/>
    <property type="match status" value="1"/>
</dbReference>
<dbReference type="OrthoDB" id="309899at2"/>
<feature type="compositionally biased region" description="Basic and acidic residues" evidence="2">
    <location>
        <begin position="52"/>
        <end position="71"/>
    </location>
</feature>
<comment type="similarity">
    <text evidence="1">Belongs to the glycosyl hydrolase family 6.</text>
</comment>
<keyword evidence="1" id="KW-0136">Cellulose degradation</keyword>
<feature type="compositionally biased region" description="Basic residues" evidence="2">
    <location>
        <begin position="126"/>
        <end position="140"/>
    </location>
</feature>
<dbReference type="Proteomes" id="UP001515100">
    <property type="component" value="Unassembled WGS sequence"/>
</dbReference>
<dbReference type="GO" id="GO:0004553">
    <property type="term" value="F:hydrolase activity, hydrolyzing O-glycosyl compounds"/>
    <property type="evidence" value="ECO:0007669"/>
    <property type="project" value="InterPro"/>
</dbReference>
<dbReference type="PANTHER" id="PTHR34876:SF4">
    <property type="entry name" value="1,4-BETA-D-GLUCAN CELLOBIOHYDROLASE C-RELATED"/>
    <property type="match status" value="1"/>
</dbReference>
<comment type="caution">
    <text evidence="3">The sequence shown here is derived from an EMBL/GenBank/DDBJ whole genome shotgun (WGS) entry which is preliminary data.</text>
</comment>